<feature type="region of interest" description="Disordered" evidence="2">
    <location>
        <begin position="832"/>
        <end position="862"/>
    </location>
</feature>
<dbReference type="GO" id="GO:0070878">
    <property type="term" value="F:primary miRNA binding"/>
    <property type="evidence" value="ECO:0007669"/>
    <property type="project" value="TreeGrafter"/>
</dbReference>
<feature type="compositionally biased region" description="Polar residues" evidence="2">
    <location>
        <begin position="422"/>
        <end position="434"/>
    </location>
</feature>
<feature type="compositionally biased region" description="Basic and acidic residues" evidence="2">
    <location>
        <begin position="850"/>
        <end position="861"/>
    </location>
</feature>
<dbReference type="Gene3D" id="2.20.70.10">
    <property type="match status" value="1"/>
</dbReference>
<dbReference type="SUPFAM" id="SSF54768">
    <property type="entry name" value="dsRNA-binding domain-like"/>
    <property type="match status" value="1"/>
</dbReference>
<dbReference type="GO" id="GO:0031053">
    <property type="term" value="P:primary miRNA processing"/>
    <property type="evidence" value="ECO:0007669"/>
    <property type="project" value="InterPro"/>
</dbReference>
<sequence length="907" mass="100831">MMDKAQSQPASKQVSNLLEQRLDFDNDDGEYKASANGPSGDKPSVRKSRIQSDEYEEGMLSSGPEDGEILSEEENMFKPSTLMDVIQAGNPAKNKRKRSKDEPNEAVRKSQKITTVQPTFNDEKEAGEYRSGDESDDKEQANETAKDDNESVETVTKKKKVVVKERLNKLLAWKGIIGPKNPATYYQPKSKSTNDTSSESESSNTGNKTTSEDDLIKRDSNEVGQTLPTINATSTPMNAESAVDVDTAVNSTAPTEKEGLSNADEGSQDSDGESEDENDADDNTAGRESEDQEFEGDVESWLDEGMKTYKTQAETGETTTAPLVKDKIVLKEYGADPFEFLPEDWVCLTHDSGMPIYLHKQSRVCTLARPYFLGPGSARKHDIPLCAVPCMSYRREKEKYLRQAKLKDANVDVSESNKPESACQSNITDNQQVQPMVPIKTEDSPTQSQNGASQSNPAIPLASQTSLSTTNGIEGNICPNAATDNLNDSNAAVVTQTSAVNAPVTAADTAVNEAKVPTSASTESGDGEKVIVDPAVQDLGNKIKILGVEQQEKEVLMKPEELHEYCKTVFDFKTITIKRFKTWKDRRKHENKQKQNRPTLPVNTKLITYQVPLEDNGDDKEAKKKKELIMNPHGKSPVCILHEYVQHILKSHPTYTFKEIDNTLTPFQATIVINNVEYGVGRANSKKAAKLDAAKKTLAILIPEMAKLGLDELNTKEFQDYELFDVVKIEDPRVNQMSSRAGQPSPYQILLQCLNRNYGMGDTEISVGTKTMKHRKNEFTMSVGKHTVTVECKNKRIGKQLAAQSILKLLHPYIQCWGSLLRLYGRESLHAQKERKEDTAAVTGLQNPIGDKDEEGKKVPEPKYSILNKLREEMVRIRQQQEKDKLAKEQKQKQPIIGLLGMKTVDL</sequence>
<dbReference type="CDD" id="cd19868">
    <property type="entry name" value="DSRM_DGCR8_rpt2"/>
    <property type="match status" value="1"/>
</dbReference>
<feature type="domain" description="DRBM" evidence="3">
    <location>
        <begin position="636"/>
        <end position="703"/>
    </location>
</feature>
<feature type="region of interest" description="Disordered" evidence="2">
    <location>
        <begin position="440"/>
        <end position="459"/>
    </location>
</feature>
<feature type="compositionally biased region" description="Low complexity" evidence="2">
    <location>
        <begin position="189"/>
        <end position="209"/>
    </location>
</feature>
<feature type="compositionally biased region" description="Basic and acidic residues" evidence="2">
    <location>
        <begin position="210"/>
        <end position="221"/>
    </location>
</feature>
<dbReference type="EMBL" id="CAIIXF020000012">
    <property type="protein sequence ID" value="CAH1801589.1"/>
    <property type="molecule type" value="Genomic_DNA"/>
</dbReference>
<proteinExistence type="predicted"/>
<dbReference type="OrthoDB" id="112668at2759"/>
<feature type="compositionally biased region" description="Polar residues" evidence="2">
    <location>
        <begin position="1"/>
        <end position="18"/>
    </location>
</feature>
<keyword evidence="1" id="KW-0694">RNA-binding</keyword>
<evidence type="ECO:0000313" key="5">
    <source>
        <dbReference type="Proteomes" id="UP000749559"/>
    </source>
</evidence>
<dbReference type="Proteomes" id="UP000749559">
    <property type="component" value="Unassembled WGS sequence"/>
</dbReference>
<dbReference type="PROSITE" id="PS50137">
    <property type="entry name" value="DS_RBD"/>
    <property type="match status" value="1"/>
</dbReference>
<evidence type="ECO:0000313" key="4">
    <source>
        <dbReference type="EMBL" id="CAH1801589.1"/>
    </source>
</evidence>
<dbReference type="PANTHER" id="PTHR13482">
    <property type="entry name" value="MICRORNA PROCESSOR COMPLEX SUBUNIT DGCR8"/>
    <property type="match status" value="1"/>
</dbReference>
<protein>
    <recommendedName>
        <fullName evidence="3">DRBM domain-containing protein</fullName>
    </recommendedName>
</protein>
<dbReference type="SMART" id="SM00358">
    <property type="entry name" value="DSRM"/>
    <property type="match status" value="2"/>
</dbReference>
<dbReference type="Pfam" id="PF00035">
    <property type="entry name" value="dsrm"/>
    <property type="match status" value="1"/>
</dbReference>
<evidence type="ECO:0000259" key="3">
    <source>
        <dbReference type="PROSITE" id="PS50137"/>
    </source>
</evidence>
<feature type="compositionally biased region" description="Acidic residues" evidence="2">
    <location>
        <begin position="266"/>
        <end position="282"/>
    </location>
</feature>
<dbReference type="GO" id="GO:0070877">
    <property type="term" value="C:microprocessor complex"/>
    <property type="evidence" value="ECO:0007669"/>
    <property type="project" value="InterPro"/>
</dbReference>
<dbReference type="Gene3D" id="3.30.160.590">
    <property type="match status" value="1"/>
</dbReference>
<keyword evidence="5" id="KW-1185">Reference proteome</keyword>
<dbReference type="InterPro" id="IPR014720">
    <property type="entry name" value="dsRBD_dom"/>
</dbReference>
<dbReference type="CDD" id="cd19867">
    <property type="entry name" value="DSRM_DGCR8_rpt1"/>
    <property type="match status" value="1"/>
</dbReference>
<dbReference type="Gene3D" id="3.30.160.20">
    <property type="match status" value="2"/>
</dbReference>
<organism evidence="4 5">
    <name type="scientific">Owenia fusiformis</name>
    <name type="common">Polychaete worm</name>
    <dbReference type="NCBI Taxonomy" id="6347"/>
    <lineage>
        <taxon>Eukaryota</taxon>
        <taxon>Metazoa</taxon>
        <taxon>Spiralia</taxon>
        <taxon>Lophotrochozoa</taxon>
        <taxon>Annelida</taxon>
        <taxon>Polychaeta</taxon>
        <taxon>Sedentaria</taxon>
        <taxon>Canalipalpata</taxon>
        <taxon>Sabellida</taxon>
        <taxon>Oweniida</taxon>
        <taxon>Oweniidae</taxon>
        <taxon>Owenia</taxon>
    </lineage>
</organism>
<evidence type="ECO:0000256" key="2">
    <source>
        <dbReference type="SAM" id="MobiDB-lite"/>
    </source>
</evidence>
<feature type="compositionally biased region" description="Basic and acidic residues" evidence="2">
    <location>
        <begin position="121"/>
        <end position="149"/>
    </location>
</feature>
<name>A0A8S4Q6S4_OWEFU</name>
<dbReference type="PANTHER" id="PTHR13482:SF3">
    <property type="entry name" value="MICROPROCESSOR COMPLEX SUBUNIT DGCR8"/>
    <property type="match status" value="1"/>
</dbReference>
<dbReference type="AlphaFoldDB" id="A0A8S4Q6S4"/>
<dbReference type="GO" id="GO:0003725">
    <property type="term" value="F:double-stranded RNA binding"/>
    <property type="evidence" value="ECO:0007669"/>
    <property type="project" value="TreeGrafter"/>
</dbReference>
<comment type="caution">
    <text evidence="4">The sequence shown here is derived from an EMBL/GenBank/DDBJ whole genome shotgun (WGS) entry which is preliminary data.</text>
</comment>
<dbReference type="FunFam" id="3.30.160.20:FF:000021">
    <property type="entry name" value="Microprocessor complex subunit DGCR8"/>
    <property type="match status" value="1"/>
</dbReference>
<feature type="compositionally biased region" description="Polar residues" evidence="2">
    <location>
        <begin position="444"/>
        <end position="459"/>
    </location>
</feature>
<dbReference type="GO" id="GO:0020037">
    <property type="term" value="F:heme binding"/>
    <property type="evidence" value="ECO:0007669"/>
    <property type="project" value="InterPro"/>
</dbReference>
<feature type="region of interest" description="Disordered" evidence="2">
    <location>
        <begin position="410"/>
        <end position="435"/>
    </location>
</feature>
<dbReference type="InterPro" id="IPR040375">
    <property type="entry name" value="DGCR8"/>
</dbReference>
<feature type="compositionally biased region" description="Acidic residues" evidence="2">
    <location>
        <begin position="65"/>
        <end position="74"/>
    </location>
</feature>
<reference evidence="4" key="1">
    <citation type="submission" date="2022-03" db="EMBL/GenBank/DDBJ databases">
        <authorList>
            <person name="Martin C."/>
        </authorList>
    </citation>
    <scope>NUCLEOTIDE SEQUENCE</scope>
</reference>
<dbReference type="FunFam" id="3.30.160.590:FF:000001">
    <property type="entry name" value="microprocessor complex subunit DGCR8"/>
    <property type="match status" value="1"/>
</dbReference>
<feature type="compositionally biased region" description="Polar residues" evidence="2">
    <location>
        <begin position="222"/>
        <end position="238"/>
    </location>
</feature>
<feature type="region of interest" description="Disordered" evidence="2">
    <location>
        <begin position="1"/>
        <end position="296"/>
    </location>
</feature>
<feature type="compositionally biased region" description="Basic and acidic residues" evidence="2">
    <location>
        <begin position="99"/>
        <end position="108"/>
    </location>
</feature>
<gene>
    <name evidence="4" type="ORF">OFUS_LOCUS25369</name>
</gene>
<accession>A0A8S4Q6S4</accession>
<evidence type="ECO:0000256" key="1">
    <source>
        <dbReference type="PROSITE-ProRule" id="PRU00266"/>
    </source>
</evidence>
<dbReference type="GO" id="GO:0042802">
    <property type="term" value="F:identical protein binding"/>
    <property type="evidence" value="ECO:0007669"/>
    <property type="project" value="InterPro"/>
</dbReference>